<sequence>MKKRLTVLMTASLVLCSSLFAVAIFSNSEDHVVYSSIKVYTDNPGH</sequence>
<dbReference type="AlphaFoldDB" id="A0A075R743"/>
<dbReference type="EMBL" id="CP007806">
    <property type="protein sequence ID" value="AIG25410.1"/>
    <property type="molecule type" value="Genomic_DNA"/>
</dbReference>
<evidence type="ECO:0000313" key="3">
    <source>
        <dbReference type="Proteomes" id="UP000005850"/>
    </source>
</evidence>
<accession>A0A075R743</accession>
<dbReference type="HOGENOM" id="CLU_3180986_0_0_9"/>
<name>A0A075R743_BRELA</name>
<evidence type="ECO:0000313" key="2">
    <source>
        <dbReference type="EMBL" id="AIG25410.1"/>
    </source>
</evidence>
<proteinExistence type="predicted"/>
<dbReference type="STRING" id="1042163.BRLA_c010700"/>
<feature type="chain" id="PRO_5001709219" evidence="1">
    <location>
        <begin position="24"/>
        <end position="46"/>
    </location>
</feature>
<reference evidence="2 3" key="1">
    <citation type="journal article" date="2011" name="J. Bacteriol.">
        <title>Genome sequence of Brevibacillus laterosporus LMG 15441, a pathogen of invertebrates.</title>
        <authorList>
            <person name="Djukic M."/>
            <person name="Poehlein A."/>
            <person name="Thurmer A."/>
            <person name="Daniel R."/>
        </authorList>
    </citation>
    <scope>NUCLEOTIDE SEQUENCE [LARGE SCALE GENOMIC DNA]</scope>
    <source>
        <strain evidence="2 3">LMG 15441</strain>
    </source>
</reference>
<protein>
    <submittedName>
        <fullName evidence="2">Uncharacterized protein</fullName>
    </submittedName>
</protein>
<keyword evidence="3" id="KW-1185">Reference proteome</keyword>
<dbReference type="KEGG" id="blr:BRLA_c010700"/>
<evidence type="ECO:0000256" key="1">
    <source>
        <dbReference type="SAM" id="SignalP"/>
    </source>
</evidence>
<dbReference type="Proteomes" id="UP000005850">
    <property type="component" value="Chromosome"/>
</dbReference>
<keyword evidence="1" id="KW-0732">Signal</keyword>
<organism evidence="2 3">
    <name type="scientific">Brevibacillus laterosporus LMG 15441</name>
    <dbReference type="NCBI Taxonomy" id="1042163"/>
    <lineage>
        <taxon>Bacteria</taxon>
        <taxon>Bacillati</taxon>
        <taxon>Bacillota</taxon>
        <taxon>Bacilli</taxon>
        <taxon>Bacillales</taxon>
        <taxon>Paenibacillaceae</taxon>
        <taxon>Brevibacillus</taxon>
    </lineage>
</organism>
<feature type="signal peptide" evidence="1">
    <location>
        <begin position="1"/>
        <end position="23"/>
    </location>
</feature>
<gene>
    <name evidence="2" type="ORF">BRLA_c010700</name>
</gene>